<evidence type="ECO:0000256" key="3">
    <source>
        <dbReference type="ARBA" id="ARBA00011726"/>
    </source>
</evidence>
<proteinExistence type="inferred from homology"/>
<dbReference type="AlphaFoldDB" id="A0A5E4E3J1"/>
<evidence type="ECO:0000256" key="5">
    <source>
        <dbReference type="ARBA" id="ARBA00023125"/>
    </source>
</evidence>
<dbReference type="FunFam" id="2.40.330.10:FF:000001">
    <property type="entry name" value="Auxin response factor"/>
    <property type="match status" value="1"/>
</dbReference>
<dbReference type="InterPro" id="IPR010525">
    <property type="entry name" value="ARF_dom"/>
</dbReference>
<dbReference type="InterPro" id="IPR033389">
    <property type="entry name" value="AUX/IAA_dom"/>
</dbReference>
<feature type="compositionally biased region" description="Low complexity" evidence="10">
    <location>
        <begin position="634"/>
        <end position="649"/>
    </location>
</feature>
<feature type="domain" description="PB1" evidence="12">
    <location>
        <begin position="1038"/>
        <end position="1131"/>
    </location>
</feature>
<dbReference type="InterPro" id="IPR053793">
    <property type="entry name" value="PB1-like"/>
</dbReference>
<dbReference type="InterPro" id="IPR003340">
    <property type="entry name" value="B3_DNA-bd"/>
</dbReference>
<protein>
    <recommendedName>
        <fullName evidence="9">Auxin response factor</fullName>
    </recommendedName>
</protein>
<evidence type="ECO:0000259" key="12">
    <source>
        <dbReference type="PROSITE" id="PS51745"/>
    </source>
</evidence>
<feature type="compositionally biased region" description="Polar residues" evidence="10">
    <location>
        <begin position="1159"/>
        <end position="1168"/>
    </location>
</feature>
<dbReference type="FunCoup" id="A0A5E4E3J1">
    <property type="interactions" value="890"/>
</dbReference>
<feature type="region of interest" description="Disordered" evidence="10">
    <location>
        <begin position="1138"/>
        <end position="1168"/>
    </location>
</feature>
<dbReference type="FunFam" id="2.30.30.1040:FF:000001">
    <property type="entry name" value="Auxin response factor"/>
    <property type="match status" value="1"/>
</dbReference>
<name>A0A5E4E3J1_PRUDU</name>
<comment type="subunit">
    <text evidence="3 9">Homodimers and heterodimers.</text>
</comment>
<evidence type="ECO:0000256" key="10">
    <source>
        <dbReference type="SAM" id="MobiDB-lite"/>
    </source>
</evidence>
<keyword evidence="6 9" id="KW-0804">Transcription</keyword>
<dbReference type="PANTHER" id="PTHR31384">
    <property type="entry name" value="AUXIN RESPONSE FACTOR 4-RELATED"/>
    <property type="match status" value="1"/>
</dbReference>
<dbReference type="Gene3D" id="2.40.330.10">
    <property type="entry name" value="DNA-binding pseudobarrel domain"/>
    <property type="match status" value="1"/>
</dbReference>
<accession>A0A5E4E3J1</accession>
<dbReference type="GO" id="GO:0006355">
    <property type="term" value="P:regulation of DNA-templated transcription"/>
    <property type="evidence" value="ECO:0007669"/>
    <property type="project" value="InterPro"/>
</dbReference>
<dbReference type="Pfam" id="PF02309">
    <property type="entry name" value="AUX_IAA"/>
    <property type="match status" value="1"/>
</dbReference>
<dbReference type="SMART" id="SM01019">
    <property type="entry name" value="B3"/>
    <property type="match status" value="1"/>
</dbReference>
<evidence type="ECO:0000256" key="9">
    <source>
        <dbReference type="RuleBase" id="RU004561"/>
    </source>
</evidence>
<feature type="region of interest" description="Disordered" evidence="10">
    <location>
        <begin position="497"/>
        <end position="520"/>
    </location>
</feature>
<dbReference type="InParanoid" id="A0A5E4E3J1"/>
<dbReference type="GO" id="GO:0003677">
    <property type="term" value="F:DNA binding"/>
    <property type="evidence" value="ECO:0007669"/>
    <property type="project" value="UniProtKB-KW"/>
</dbReference>
<keyword evidence="7 9" id="KW-0539">Nucleus</keyword>
<dbReference type="FunFam" id="3.10.20.90:FF:000047">
    <property type="entry name" value="Auxin response factor"/>
    <property type="match status" value="1"/>
</dbReference>
<feature type="compositionally biased region" description="Polar residues" evidence="10">
    <location>
        <begin position="650"/>
        <end position="663"/>
    </location>
</feature>
<organism evidence="13 14">
    <name type="scientific">Prunus dulcis</name>
    <name type="common">Almond</name>
    <name type="synonym">Amygdalus dulcis</name>
    <dbReference type="NCBI Taxonomy" id="3755"/>
    <lineage>
        <taxon>Eukaryota</taxon>
        <taxon>Viridiplantae</taxon>
        <taxon>Streptophyta</taxon>
        <taxon>Embryophyta</taxon>
        <taxon>Tracheophyta</taxon>
        <taxon>Spermatophyta</taxon>
        <taxon>Magnoliopsida</taxon>
        <taxon>eudicotyledons</taxon>
        <taxon>Gunneridae</taxon>
        <taxon>Pentapetalae</taxon>
        <taxon>rosids</taxon>
        <taxon>fabids</taxon>
        <taxon>Rosales</taxon>
        <taxon>Rosaceae</taxon>
        <taxon>Amygdaloideae</taxon>
        <taxon>Amygdaleae</taxon>
        <taxon>Prunus</taxon>
    </lineage>
</organism>
<dbReference type="CDD" id="cd10017">
    <property type="entry name" value="B3_DNA"/>
    <property type="match status" value="1"/>
</dbReference>
<keyword evidence="8 9" id="KW-0927">Auxin signaling pathway</keyword>
<evidence type="ECO:0000256" key="6">
    <source>
        <dbReference type="ARBA" id="ARBA00023163"/>
    </source>
</evidence>
<dbReference type="Proteomes" id="UP000327085">
    <property type="component" value="Chromosome 7"/>
</dbReference>
<dbReference type="PANTHER" id="PTHR31384:SF21">
    <property type="entry name" value="AUXIN RESPONSE FACTOR 19"/>
    <property type="match status" value="1"/>
</dbReference>
<dbReference type="GO" id="GO:0009734">
    <property type="term" value="P:auxin-activated signaling pathway"/>
    <property type="evidence" value="ECO:0007669"/>
    <property type="project" value="UniProtKB-KW"/>
</dbReference>
<dbReference type="OMA" id="TSGQRDH"/>
<dbReference type="Gene3D" id="2.30.30.1040">
    <property type="match status" value="1"/>
</dbReference>
<dbReference type="Pfam" id="PF02362">
    <property type="entry name" value="B3"/>
    <property type="match status" value="1"/>
</dbReference>
<evidence type="ECO:0000256" key="7">
    <source>
        <dbReference type="ARBA" id="ARBA00023242"/>
    </source>
</evidence>
<dbReference type="PROSITE" id="PS50863">
    <property type="entry name" value="B3"/>
    <property type="match status" value="1"/>
</dbReference>
<dbReference type="PROSITE" id="PS51745">
    <property type="entry name" value="PB1"/>
    <property type="match status" value="1"/>
</dbReference>
<evidence type="ECO:0000256" key="1">
    <source>
        <dbReference type="ARBA" id="ARBA00004123"/>
    </source>
</evidence>
<evidence type="ECO:0000313" key="14">
    <source>
        <dbReference type="Proteomes" id="UP000327085"/>
    </source>
</evidence>
<comment type="subcellular location">
    <subcellularLocation>
        <location evidence="1 9">Nucleus</location>
    </subcellularLocation>
</comment>
<feature type="compositionally biased region" description="Low complexity" evidence="10">
    <location>
        <begin position="664"/>
        <end position="686"/>
    </location>
</feature>
<comment type="similarity">
    <text evidence="2 9">Belongs to the ARF family.</text>
</comment>
<sequence>MKAPSNGFLATSGEGEQKRINSELWHACAGPLVSLPPVGSLVVYFPQGHSEQVAASMQKETDFIPNYPNLPSKLICMLHNVTLHADTETDEVYAQMTLQPVNKYEKEAILASDIGLKQSRQPSEFFCKTLTASDTSTHGGFSVPRRAAEKIFPPLDFSMQPPAQELMAKDLHDSAWTFRHIYRGQPKRHLLTTGWSVFVSTKRLFAGDSVLFIRDEKSQLLLGIRRANRQQPALSSSVMSSDSMHIGILAAAAHAAANNSPFTIFFNPRASPSEFVVPLAKYNKAMYTQVSLGMRFRMMFETEESGVRRYMGTITGISDMDTVRWKNSQWRNLQVGWDESTAGERPSRVSIWEIEPVVTPFYICPPPFFRPKFPKQLGMPDDESDIENAFKRAMPWLGDDFGMKSAPNSIFPGLSLVQWMNMQQNNQFSAAQSGYFPSMVPPTGLQNNLSTDDPSKLLSFQAPVLSAPGVQLNKSAPQNQVSQVQQPTVTWPQQQQQQLQQLLHSPMNQQQQSHPQQQQLQQLLHSPMNQQQQNHAQQQQLQQLLQTPTSQQLQNYSHQQQQQQREQQQQQESQQLQQQQQLHQQQPQHQPQQQQQRQQQQQQQLQPTVVNNGVVAPNQIPGQNSHQPVMFSQLQQQQLQTGNTQSQQTVHSSSKNSFQFTTGSQDSQLQQQQLEPQPSLLQRQQQSAQLQQSSLQLLHSSMSQKVQQQPQVQQSSQQGISEQQLQLQLLQKLQQQQQQQQQLLSPSSPLLQPQLLQQQLAHQQNQQLQQLPVSQHHQQQLSGNSFSADKLLNNNFSAPSLMQSQHISSVQLQSQHKPLTAIRSHSGLTEGDGPSCSTSPSTNNCQMSPSNFLNRNQQGTAMLLGDSVAEPASNLVQELQSKSDIRIKHEFPSSKGPDQIKYKGTITDQLEASSSGTSYCLDASTIQQNYALPAFCLDSDVQSHPRNSLPFSANIEGLAPDTLLSRGYDSQKDLQNLLSNYGGTPRDIETELSTAAISSQSFGAANLPFKPGCSSDVAINEAGVLSNGLWANQAQRMRTYTKVQKRGSVGRCIDVTRYKGYDELRHDLARMFGIEGQLEDPHRTDWKLVYVDHENDILLVGDDPWEEFVGCVQSIKILSSVEVQQMSLDGDLGNVPVPNQACSGSDSGNAWRAPYDDNSAASFNRNQK</sequence>
<evidence type="ECO:0000256" key="8">
    <source>
        <dbReference type="ARBA" id="ARBA00023294"/>
    </source>
</evidence>
<evidence type="ECO:0000256" key="2">
    <source>
        <dbReference type="ARBA" id="ARBA00007853"/>
    </source>
</evidence>
<dbReference type="Gramene" id="VVA10185">
    <property type="protein sequence ID" value="VVA10185"/>
    <property type="gene ID" value="Prudul26B019041"/>
</dbReference>
<evidence type="ECO:0000313" key="13">
    <source>
        <dbReference type="EMBL" id="VVA10185.1"/>
    </source>
</evidence>
<gene>
    <name evidence="13" type="ORF">ALMOND_2B019041</name>
</gene>
<dbReference type="SUPFAM" id="SSF54277">
    <property type="entry name" value="CAD &amp; PB1 domains"/>
    <property type="match status" value="1"/>
</dbReference>
<dbReference type="EMBL" id="CABIKO010000002">
    <property type="protein sequence ID" value="VVA10185.1"/>
    <property type="molecule type" value="Genomic_DNA"/>
</dbReference>
<comment type="function">
    <text evidence="9">Auxin response factors (ARFs) are transcriptional factors that bind specifically to the DNA sequence 5'-TGTCTC-3' found in the auxin-responsive promoter elements (AuxREs).</text>
</comment>
<keyword evidence="5 9" id="KW-0238">DNA-binding</keyword>
<feature type="region of interest" description="Disordered" evidence="10">
    <location>
        <begin position="634"/>
        <end position="686"/>
    </location>
</feature>
<dbReference type="InterPro" id="IPR015300">
    <property type="entry name" value="DNA-bd_pseudobarrel_sf"/>
</dbReference>
<feature type="domain" description="TF-B3" evidence="11">
    <location>
        <begin position="126"/>
        <end position="228"/>
    </location>
</feature>
<evidence type="ECO:0000256" key="4">
    <source>
        <dbReference type="ARBA" id="ARBA00023015"/>
    </source>
</evidence>
<dbReference type="Gene3D" id="3.10.20.90">
    <property type="entry name" value="Phosphatidylinositol 3-kinase Catalytic Subunit, Chain A, domain 1"/>
    <property type="match status" value="1"/>
</dbReference>
<feature type="compositionally biased region" description="Polar residues" evidence="10">
    <location>
        <begin position="835"/>
        <end position="846"/>
    </location>
</feature>
<dbReference type="GO" id="GO:0005634">
    <property type="term" value="C:nucleus"/>
    <property type="evidence" value="ECO:0007669"/>
    <property type="project" value="UniProtKB-SubCell"/>
</dbReference>
<dbReference type="Pfam" id="PF06507">
    <property type="entry name" value="ARF_AD"/>
    <property type="match status" value="1"/>
</dbReference>
<keyword evidence="4 9" id="KW-0805">Transcription regulation</keyword>
<dbReference type="SUPFAM" id="SSF101936">
    <property type="entry name" value="DNA-binding pseudobarrel domain"/>
    <property type="match status" value="1"/>
</dbReference>
<evidence type="ECO:0000259" key="11">
    <source>
        <dbReference type="PROSITE" id="PS50863"/>
    </source>
</evidence>
<reference evidence="14" key="1">
    <citation type="journal article" date="2020" name="Plant J.">
        <title>Transposons played a major role in the diversification between the closely related almond and peach genomes: results from the almond genome sequence.</title>
        <authorList>
            <person name="Alioto T."/>
            <person name="Alexiou K.G."/>
            <person name="Bardil A."/>
            <person name="Barteri F."/>
            <person name="Castanera R."/>
            <person name="Cruz F."/>
            <person name="Dhingra A."/>
            <person name="Duval H."/>
            <person name="Fernandez I Marti A."/>
            <person name="Frias L."/>
            <person name="Galan B."/>
            <person name="Garcia J.L."/>
            <person name="Howad W."/>
            <person name="Gomez-Garrido J."/>
            <person name="Gut M."/>
            <person name="Julca I."/>
            <person name="Morata J."/>
            <person name="Puigdomenech P."/>
            <person name="Ribeca P."/>
            <person name="Rubio Cabetas M.J."/>
            <person name="Vlasova A."/>
            <person name="Wirthensohn M."/>
            <person name="Garcia-Mas J."/>
            <person name="Gabaldon T."/>
            <person name="Casacuberta J.M."/>
            <person name="Arus P."/>
        </authorList>
    </citation>
    <scope>NUCLEOTIDE SEQUENCE [LARGE SCALE GENOMIC DNA]</scope>
    <source>
        <strain evidence="14">cv. Texas</strain>
    </source>
</reference>
<feature type="region of interest" description="Disordered" evidence="10">
    <location>
        <begin position="824"/>
        <end position="846"/>
    </location>
</feature>
<dbReference type="InterPro" id="IPR044835">
    <property type="entry name" value="ARF_plant"/>
</dbReference>
<feature type="region of interest" description="Disordered" evidence="10">
    <location>
        <begin position="549"/>
        <end position="606"/>
    </location>
</feature>